<evidence type="ECO:0000313" key="2">
    <source>
        <dbReference type="Proteomes" id="UP000179467"/>
    </source>
</evidence>
<dbReference type="Proteomes" id="UP000179467">
    <property type="component" value="Unassembled WGS sequence"/>
</dbReference>
<evidence type="ECO:0000313" key="1">
    <source>
        <dbReference type="EMBL" id="OHT19953.1"/>
    </source>
</evidence>
<organism evidence="1 2">
    <name type="scientific">Edaphosphingomonas haloaromaticamans</name>
    <dbReference type="NCBI Taxonomy" id="653954"/>
    <lineage>
        <taxon>Bacteria</taxon>
        <taxon>Pseudomonadati</taxon>
        <taxon>Pseudomonadota</taxon>
        <taxon>Alphaproteobacteria</taxon>
        <taxon>Sphingomonadales</taxon>
        <taxon>Rhizorhabdaceae</taxon>
        <taxon>Edaphosphingomonas</taxon>
    </lineage>
</organism>
<proteinExistence type="predicted"/>
<accession>A0A1S1HFI1</accession>
<keyword evidence="2" id="KW-1185">Reference proteome</keyword>
<dbReference type="EMBL" id="MIPT01000001">
    <property type="protein sequence ID" value="OHT19953.1"/>
    <property type="molecule type" value="Genomic_DNA"/>
</dbReference>
<protein>
    <submittedName>
        <fullName evidence="1">Uncharacterized protein</fullName>
    </submittedName>
</protein>
<dbReference type="RefSeq" id="WP_070933721.1">
    <property type="nucleotide sequence ID" value="NZ_MIPT01000001.1"/>
</dbReference>
<sequence length="83" mass="8937">MTDIAKIAAGLTEAQRRLVLASEPDDITGREGCGIDISGSRYRTARSLQALGVGDYTHGASIADMYWNNPFGLAVRAHLMEGR</sequence>
<dbReference type="AlphaFoldDB" id="A0A1S1HFI1"/>
<dbReference type="OrthoDB" id="7595886at2"/>
<comment type="caution">
    <text evidence="1">The sequence shown here is derived from an EMBL/GenBank/DDBJ whole genome shotgun (WGS) entry which is preliminary data.</text>
</comment>
<name>A0A1S1HFI1_9SPHN</name>
<gene>
    <name evidence="1" type="ORF">BHE75_01946</name>
</gene>
<reference evidence="1 2" key="1">
    <citation type="submission" date="2016-09" db="EMBL/GenBank/DDBJ databases">
        <title>Metabolic pathway, cell adaptation mechanisms and a novel monoxygenase revealed through proteogenomic-transcription analysis of a Sphingomonas haloaromaticamans strain degrading the fungicide ortho-phenylphenol.</title>
        <authorList>
            <person name="Perruchon C."/>
            <person name="Papadopoulou E.S."/>
            <person name="Rousidou C."/>
            <person name="Vasileiadis S."/>
            <person name="Tanou G."/>
            <person name="Amoutzias G."/>
            <person name="Molassiotis A."/>
            <person name="Karpouzas D.G."/>
        </authorList>
    </citation>
    <scope>NUCLEOTIDE SEQUENCE [LARGE SCALE GENOMIC DNA]</scope>
    <source>
        <strain evidence="1 2">P3</strain>
    </source>
</reference>